<comment type="similarity">
    <text evidence="1">Belongs to the eIF-3 subunit J family.</text>
</comment>
<organism evidence="6 7">
    <name type="scientific">Paspalum notatum var. saurae</name>
    <dbReference type="NCBI Taxonomy" id="547442"/>
    <lineage>
        <taxon>Eukaryota</taxon>
        <taxon>Viridiplantae</taxon>
        <taxon>Streptophyta</taxon>
        <taxon>Embryophyta</taxon>
        <taxon>Tracheophyta</taxon>
        <taxon>Spermatophyta</taxon>
        <taxon>Magnoliopsida</taxon>
        <taxon>Liliopsida</taxon>
        <taxon>Poales</taxon>
        <taxon>Poaceae</taxon>
        <taxon>PACMAD clade</taxon>
        <taxon>Panicoideae</taxon>
        <taxon>Andropogonodae</taxon>
        <taxon>Paspaleae</taxon>
        <taxon>Paspalinae</taxon>
        <taxon>Paspalum</taxon>
    </lineage>
</organism>
<feature type="region of interest" description="Disordered" evidence="2">
    <location>
        <begin position="872"/>
        <end position="945"/>
    </location>
</feature>
<dbReference type="InterPro" id="IPR013906">
    <property type="entry name" value="eIF3j"/>
</dbReference>
<dbReference type="PANTHER" id="PTHR33925:SF1">
    <property type="entry name" value="PROTEIN ACCUMULATION AND REPLICATION OF CHLOROPLASTS 6, CHLOROPLASTIC"/>
    <property type="match status" value="1"/>
</dbReference>
<keyword evidence="1" id="KW-0963">Cytoplasm</keyword>
<keyword evidence="1" id="KW-0396">Initiation factor</keyword>
<dbReference type="GO" id="GO:0016282">
    <property type="term" value="C:eukaryotic 43S preinitiation complex"/>
    <property type="evidence" value="ECO:0007669"/>
    <property type="project" value="UniProtKB-UniRule"/>
</dbReference>
<dbReference type="Pfam" id="PF25515">
    <property type="entry name" value="Arm_PDR"/>
    <property type="match status" value="2"/>
</dbReference>
<name>A0AAQ3TQW4_PASNO</name>
<dbReference type="Pfam" id="PF08597">
    <property type="entry name" value="eIF3_subunit"/>
    <property type="match status" value="1"/>
</dbReference>
<comment type="subcellular location">
    <subcellularLocation>
        <location evidence="1">Cytoplasm</location>
    </subcellularLocation>
</comment>
<dbReference type="InterPro" id="IPR058032">
    <property type="entry name" value="CDP1-like_a_solenoid_1"/>
</dbReference>
<proteinExistence type="inferred from homology"/>
<feature type="domain" description="Plastid division protein CDP1-like 1st alpha solenoid" evidence="5">
    <location>
        <begin position="260"/>
        <end position="322"/>
    </location>
</feature>
<evidence type="ECO:0000313" key="7">
    <source>
        <dbReference type="Proteomes" id="UP001341281"/>
    </source>
</evidence>
<sequence length="1083" mass="119251">MDGVHSLLARPNSAPFAFSLPPVCRRTRCPPACRAASRWADRLFADFNLLPTAAADPPAAASPSSSSSPFVPLFPDATDRALSLPVDLYKILGAEPHFLGDGIRRAFESRIAKPPQYGYSTEALIGRRQMLQIAHDTLTNQSSRTEYDRALAEDRDAALTMDVAWDKVPGVLCVLQEAGEAQLVLATGEQLLPDRLPKRFKQDVVLAMALAYVDLSRDAMAASPPDVIRCCEVLERALKILQVLSWLEIYLGGSTNRSIILQEDGASNLAPELLAQIDETLEEITPRCVLELLALPTDEKHKNKRQEGLRGARNILWSVGRGGIATVGGGFSREAFMNEAFLRMTSAEQMDFFSKTPNSIPPEWFEIYSVALAHIAQAIASKRPQFIMMADDLFEQLQRFNIGSQYPHENEMDLALERALCSLLVGDISNCRMWLGIDNESSPYRDPQIFEFVVNNSSIDEENDLLPGLCKLLETWLVSEVFPRSRDTRGMQFRLGDYYDDPKVLSYLERMEGGGASHLAAAAAIAKLGAQATAAFGSVKSSALQAFSKVFPLIEQLDRSGNNTSSDDLAKSVEKLAQESAAGVAIHDSKNAALKIISAGALFALFAVIGLKCFPRKKSLPAFQSEYGSVAVADSVDGPAADEEPLEIPRMDAKLAEDIVRKWQSIKSKALGPEHSIAELQEILDGNMLKVWTDRAAEIERHGWFWEYALSDVTIDSITVSVDGRRATVEATIEEAGQLTDDSDPKNNDAYDTKYTTRYEVAYSKSGGWRITEGAVLSAEHRLFSVIERLVGSFGTMDGRSAAGLIAFRAVCFVGSDAVVKRQQQMRSWWKASVRASLLTTAYSTTSDKVIRSSACDVEDFQPAAPAVKIEPLKNQWADEDVEEDDVKDSWEEEEEEKPKPAPVEKAAPKPSSKAPAKKGKQQASTSAEEPEEPPLSPTSEKIRQQRLVEEADFKSTTELFAKKGGEHKLLDTFIPKSESDFAEYAELIANKLRPYEKSFHYMALLKNVMRLSMTSLKGADAKEISSSVTAIANEKIKAEKEAAAGKKKQGAKKKQLHIEKGDDDFIPVRGGGYDDPDEYDFM</sequence>
<dbReference type="EMBL" id="CP144749">
    <property type="protein sequence ID" value="WVZ78098.1"/>
    <property type="molecule type" value="Genomic_DNA"/>
</dbReference>
<protein>
    <recommendedName>
        <fullName evidence="1">Eukaryotic translation initiation factor 3 subunit J</fullName>
        <shortName evidence="1">eIF3j</shortName>
    </recommendedName>
</protein>
<dbReference type="InterPro" id="IPR044685">
    <property type="entry name" value="CPD1-like"/>
</dbReference>
<evidence type="ECO:0000259" key="5">
    <source>
        <dbReference type="Pfam" id="PF25515"/>
    </source>
</evidence>
<dbReference type="Pfam" id="PF23468">
    <property type="entry name" value="ARC6"/>
    <property type="match status" value="1"/>
</dbReference>
<dbReference type="GO" id="GO:0005852">
    <property type="term" value="C:eukaryotic translation initiation factor 3 complex"/>
    <property type="evidence" value="ECO:0007669"/>
    <property type="project" value="UniProtKB-UniRule"/>
</dbReference>
<feature type="domain" description="Plastid division protein CDP1-like 1st alpha solenoid" evidence="5">
    <location>
        <begin position="162"/>
        <end position="242"/>
    </location>
</feature>
<gene>
    <name evidence="6" type="ORF">U9M48_025862</name>
</gene>
<feature type="compositionally biased region" description="Low complexity" evidence="2">
    <location>
        <begin position="904"/>
        <end position="915"/>
    </location>
</feature>
<evidence type="ECO:0000256" key="2">
    <source>
        <dbReference type="SAM" id="MobiDB-lite"/>
    </source>
</evidence>
<dbReference type="InterPro" id="IPR023194">
    <property type="entry name" value="eIF3-like_dom_sf"/>
</dbReference>
<dbReference type="InterPro" id="IPR036869">
    <property type="entry name" value="J_dom_sf"/>
</dbReference>
<dbReference type="AlphaFoldDB" id="A0AAQ3TQW4"/>
<feature type="region of interest" description="Disordered" evidence="2">
    <location>
        <begin position="1042"/>
        <end position="1083"/>
    </location>
</feature>
<dbReference type="GO" id="GO:0033290">
    <property type="term" value="C:eukaryotic 48S preinitiation complex"/>
    <property type="evidence" value="ECO:0007669"/>
    <property type="project" value="UniProtKB-UniRule"/>
</dbReference>
<dbReference type="PANTHER" id="PTHR33925">
    <property type="entry name" value="PLASTID DIVISION PROTEIN CDP1, CHLOROPLASTIC-RELATED"/>
    <property type="match status" value="1"/>
</dbReference>
<dbReference type="Proteomes" id="UP001341281">
    <property type="component" value="Chromosome 05"/>
</dbReference>
<evidence type="ECO:0000259" key="3">
    <source>
        <dbReference type="Pfam" id="PF13355"/>
    </source>
</evidence>
<evidence type="ECO:0000259" key="4">
    <source>
        <dbReference type="Pfam" id="PF23468"/>
    </source>
</evidence>
<reference evidence="6 7" key="1">
    <citation type="submission" date="2024-02" db="EMBL/GenBank/DDBJ databases">
        <title>High-quality chromosome-scale genome assembly of Pensacola bahiagrass (Paspalum notatum Flugge var. saurae).</title>
        <authorList>
            <person name="Vega J.M."/>
            <person name="Podio M."/>
            <person name="Orjuela J."/>
            <person name="Siena L.A."/>
            <person name="Pessino S.C."/>
            <person name="Combes M.C."/>
            <person name="Mariac C."/>
            <person name="Albertini E."/>
            <person name="Pupilli F."/>
            <person name="Ortiz J.P.A."/>
            <person name="Leblanc O."/>
        </authorList>
    </citation>
    <scope>NUCLEOTIDE SEQUENCE [LARGE SCALE GENOMIC DNA]</scope>
    <source>
        <strain evidence="6">R1</strain>
        <tissue evidence="6">Leaf</tissue>
    </source>
</reference>
<dbReference type="GO" id="GO:0003743">
    <property type="term" value="F:translation initiation factor activity"/>
    <property type="evidence" value="ECO:0007669"/>
    <property type="project" value="UniProtKB-UniRule"/>
</dbReference>
<feature type="compositionally biased region" description="Basic residues" evidence="2">
    <location>
        <begin position="1046"/>
        <end position="1056"/>
    </location>
</feature>
<keyword evidence="7" id="KW-1185">Reference proteome</keyword>
<evidence type="ECO:0000256" key="1">
    <source>
        <dbReference type="HAMAP-Rule" id="MF_03009"/>
    </source>
</evidence>
<feature type="compositionally biased region" description="Acidic residues" evidence="2">
    <location>
        <begin position="878"/>
        <end position="896"/>
    </location>
</feature>
<dbReference type="GO" id="GO:0010020">
    <property type="term" value="P:chloroplast fission"/>
    <property type="evidence" value="ECO:0007669"/>
    <property type="project" value="TreeGrafter"/>
</dbReference>
<accession>A0AAQ3TQW4</accession>
<dbReference type="Gene3D" id="1.10.246.60">
    <property type="entry name" value="Eukaryotic translation initiation factor 3 like domains"/>
    <property type="match status" value="1"/>
</dbReference>
<dbReference type="FunFam" id="1.10.246.60:FF:000002">
    <property type="entry name" value="Eukaryotic translation initiation factor 3 subunit J"/>
    <property type="match status" value="1"/>
</dbReference>
<dbReference type="InterPro" id="IPR057137">
    <property type="entry name" value="CDP1-like_a_solenoid_2"/>
</dbReference>
<dbReference type="HAMAP" id="MF_03009">
    <property type="entry name" value="eIF3j"/>
    <property type="match status" value="1"/>
</dbReference>
<dbReference type="SUPFAM" id="SSF46565">
    <property type="entry name" value="Chaperone J-domain"/>
    <property type="match status" value="1"/>
</dbReference>
<keyword evidence="1" id="KW-0648">Protein biosynthesis</keyword>
<comment type="subunit">
    <text evidence="1">Component of the eukaryotic translation initiation factor 3 (eIF-3) complex.</text>
</comment>
<evidence type="ECO:0000313" key="6">
    <source>
        <dbReference type="EMBL" id="WVZ78098.1"/>
    </source>
</evidence>
<dbReference type="Pfam" id="PF13355">
    <property type="entry name" value="ARC6-like_IMS"/>
    <property type="match status" value="1"/>
</dbReference>
<dbReference type="GO" id="GO:0009706">
    <property type="term" value="C:chloroplast inner membrane"/>
    <property type="evidence" value="ECO:0007669"/>
    <property type="project" value="TreeGrafter"/>
</dbReference>
<dbReference type="GO" id="GO:0001732">
    <property type="term" value="P:formation of cytoplasmic translation initiation complex"/>
    <property type="evidence" value="ECO:0007669"/>
    <property type="project" value="UniProtKB-UniRule"/>
</dbReference>
<comment type="function">
    <text evidence="1">Component of the eukaryotic translation initiation factor 3 (eIF-3) complex, which is involved in protein synthesis of a specialized repertoire of mRNAs and, together with other initiation factors, stimulates binding of mRNA and methionyl-tRNAi to the 40S ribosome. The eIF-3 complex specifically targets and initiates translation of a subset of mRNAs involved in cell proliferation.</text>
</comment>
<feature type="domain" description="Plastid division protein CDP1-like 2nd alpha solenoid" evidence="4">
    <location>
        <begin position="343"/>
        <end position="530"/>
    </location>
</feature>
<dbReference type="InterPro" id="IPR025344">
    <property type="entry name" value="CDP1-like_IMS"/>
</dbReference>
<feature type="domain" description="Plastid division protein CDP1-like IMS" evidence="3">
    <location>
        <begin position="656"/>
        <end position="772"/>
    </location>
</feature>